<feature type="transmembrane region" description="Helical" evidence="13">
    <location>
        <begin position="196"/>
        <end position="216"/>
    </location>
</feature>
<dbReference type="FunCoup" id="A0A7L4YS60">
    <property type="interactions" value="88"/>
</dbReference>
<dbReference type="RefSeq" id="WP_159546524.1">
    <property type="nucleotide sequence ID" value="NZ_CP047156.1"/>
</dbReference>
<protein>
    <submittedName>
        <fullName evidence="14">Cytochrome d ubiquinol oxidase subunit II</fullName>
    </submittedName>
</protein>
<dbReference type="OrthoDB" id="9776710at2"/>
<feature type="transmembrane region" description="Helical" evidence="13">
    <location>
        <begin position="222"/>
        <end position="244"/>
    </location>
</feature>
<feature type="transmembrane region" description="Helical" evidence="13">
    <location>
        <begin position="120"/>
        <end position="141"/>
    </location>
</feature>
<dbReference type="InterPro" id="IPR003317">
    <property type="entry name" value="Cyt-d_oxidase_su2"/>
</dbReference>
<evidence type="ECO:0000313" key="14">
    <source>
        <dbReference type="EMBL" id="QHC01387.1"/>
    </source>
</evidence>
<keyword evidence="3" id="KW-0813">Transport</keyword>
<accession>A0A7L4YS60</accession>
<evidence type="ECO:0000256" key="11">
    <source>
        <dbReference type="ARBA" id="ARBA00023136"/>
    </source>
</evidence>
<evidence type="ECO:0000256" key="5">
    <source>
        <dbReference type="ARBA" id="ARBA00022617"/>
    </source>
</evidence>
<feature type="transmembrane region" description="Helical" evidence="13">
    <location>
        <begin position="294"/>
        <end position="321"/>
    </location>
</feature>
<evidence type="ECO:0000256" key="2">
    <source>
        <dbReference type="ARBA" id="ARBA00007543"/>
    </source>
</evidence>
<dbReference type="GO" id="GO:0009055">
    <property type="term" value="F:electron transfer activity"/>
    <property type="evidence" value="ECO:0007669"/>
    <property type="project" value="TreeGrafter"/>
</dbReference>
<evidence type="ECO:0000313" key="15">
    <source>
        <dbReference type="Proteomes" id="UP000463857"/>
    </source>
</evidence>
<evidence type="ECO:0000256" key="6">
    <source>
        <dbReference type="ARBA" id="ARBA00022692"/>
    </source>
</evidence>
<dbReference type="GO" id="GO:0019646">
    <property type="term" value="P:aerobic electron transport chain"/>
    <property type="evidence" value="ECO:0007669"/>
    <property type="project" value="TreeGrafter"/>
</dbReference>
<keyword evidence="8" id="KW-0249">Electron transport</keyword>
<dbReference type="PANTHER" id="PTHR43141">
    <property type="entry name" value="CYTOCHROME BD2 SUBUNIT II"/>
    <property type="match status" value="1"/>
</dbReference>
<dbReference type="AlphaFoldDB" id="A0A7L4YS60"/>
<comment type="similarity">
    <text evidence="2">Belongs to the cytochrome ubiquinol oxidase subunit 2 family.</text>
</comment>
<reference evidence="14 15" key="1">
    <citation type="journal article" date="2018" name="Int. J. Syst. Evol. Microbiol.">
        <title>Epidermidibacterium keratini gen. nov., sp. nov., a member of the family Sporichthyaceae, isolated from keratin epidermis.</title>
        <authorList>
            <person name="Lee D.G."/>
            <person name="Trujillo M.E."/>
            <person name="Kang S."/>
            <person name="Nam J.J."/>
            <person name="Kim Y.J."/>
        </authorList>
    </citation>
    <scope>NUCLEOTIDE SEQUENCE [LARGE SCALE GENOMIC DNA]</scope>
    <source>
        <strain evidence="14 15">EPI-7</strain>
    </source>
</reference>
<dbReference type="Pfam" id="PF02322">
    <property type="entry name" value="Cyt_bd_oxida_II"/>
    <property type="match status" value="1"/>
</dbReference>
<evidence type="ECO:0000256" key="12">
    <source>
        <dbReference type="SAM" id="MobiDB-lite"/>
    </source>
</evidence>
<keyword evidence="10" id="KW-0408">Iron</keyword>
<feature type="transmembrane region" description="Helical" evidence="13">
    <location>
        <begin position="161"/>
        <end position="184"/>
    </location>
</feature>
<evidence type="ECO:0000256" key="10">
    <source>
        <dbReference type="ARBA" id="ARBA00023004"/>
    </source>
</evidence>
<evidence type="ECO:0000256" key="9">
    <source>
        <dbReference type="ARBA" id="ARBA00022989"/>
    </source>
</evidence>
<evidence type="ECO:0000256" key="1">
    <source>
        <dbReference type="ARBA" id="ARBA00004651"/>
    </source>
</evidence>
<keyword evidence="4" id="KW-1003">Cell membrane</keyword>
<keyword evidence="5" id="KW-0349">Heme</keyword>
<keyword evidence="9 13" id="KW-1133">Transmembrane helix</keyword>
<feature type="transmembrane region" description="Helical" evidence="13">
    <location>
        <begin position="251"/>
        <end position="274"/>
    </location>
</feature>
<organism evidence="14 15">
    <name type="scientific">Epidermidibacterium keratini</name>
    <dbReference type="NCBI Taxonomy" id="1891644"/>
    <lineage>
        <taxon>Bacteria</taxon>
        <taxon>Bacillati</taxon>
        <taxon>Actinomycetota</taxon>
        <taxon>Actinomycetes</taxon>
        <taxon>Sporichthyales</taxon>
        <taxon>Sporichthyaceae</taxon>
        <taxon>Epidermidibacterium</taxon>
    </lineage>
</organism>
<keyword evidence="6 13" id="KW-0812">Transmembrane</keyword>
<comment type="subcellular location">
    <subcellularLocation>
        <location evidence="1">Cell membrane</location>
        <topology evidence="1">Multi-pass membrane protein</topology>
    </subcellularLocation>
</comment>
<evidence type="ECO:0000256" key="3">
    <source>
        <dbReference type="ARBA" id="ARBA00022448"/>
    </source>
</evidence>
<dbReference type="GO" id="GO:0046872">
    <property type="term" value="F:metal ion binding"/>
    <property type="evidence" value="ECO:0007669"/>
    <property type="project" value="UniProtKB-KW"/>
</dbReference>
<dbReference type="GO" id="GO:0016682">
    <property type="term" value="F:oxidoreductase activity, acting on diphenols and related substances as donors, oxygen as acceptor"/>
    <property type="evidence" value="ECO:0007669"/>
    <property type="project" value="TreeGrafter"/>
</dbReference>
<dbReference type="GO" id="GO:0005886">
    <property type="term" value="C:plasma membrane"/>
    <property type="evidence" value="ECO:0007669"/>
    <property type="project" value="UniProtKB-SubCell"/>
</dbReference>
<keyword evidence="7" id="KW-0479">Metal-binding</keyword>
<keyword evidence="15" id="KW-1185">Reference proteome</keyword>
<dbReference type="PIRSF" id="PIRSF000267">
    <property type="entry name" value="Cyt_oxidse_sub2"/>
    <property type="match status" value="1"/>
</dbReference>
<evidence type="ECO:0000256" key="8">
    <source>
        <dbReference type="ARBA" id="ARBA00022982"/>
    </source>
</evidence>
<gene>
    <name evidence="14" type="primary">cydB</name>
    <name evidence="14" type="ORF">EK0264_14560</name>
</gene>
<dbReference type="GO" id="GO:0070069">
    <property type="term" value="C:cytochrome complex"/>
    <property type="evidence" value="ECO:0007669"/>
    <property type="project" value="TreeGrafter"/>
</dbReference>
<keyword evidence="11 13" id="KW-0472">Membrane</keyword>
<dbReference type="InParanoid" id="A0A7L4YS60"/>
<dbReference type="Proteomes" id="UP000463857">
    <property type="component" value="Chromosome"/>
</dbReference>
<feature type="transmembrane region" description="Helical" evidence="13">
    <location>
        <begin position="82"/>
        <end position="99"/>
    </location>
</feature>
<dbReference type="KEGG" id="eke:EK0264_14560"/>
<dbReference type="PANTHER" id="PTHR43141:SF5">
    <property type="entry name" value="CYTOCHROME BD-I UBIQUINOL OXIDASE SUBUNIT 2"/>
    <property type="match status" value="1"/>
</dbReference>
<proteinExistence type="inferred from homology"/>
<feature type="region of interest" description="Disordered" evidence="12">
    <location>
        <begin position="333"/>
        <end position="355"/>
    </location>
</feature>
<name>A0A7L4YS60_9ACTN</name>
<evidence type="ECO:0000256" key="13">
    <source>
        <dbReference type="SAM" id="Phobius"/>
    </source>
</evidence>
<sequence>MTLVDFWFYIIALLWVGYLFLEGFDFGVGMLLPVLARDDKERRVMINTIGPVWDGNEVWLLTAGGATFAAFPFWYATMFSGFFLPLLIILLALILRNVAFEYRGKGRAGDTRWIRTWDRCLIYGSLVPAVMWGVAFANILRGVPLNANGDYTGGFFNLLNPYALLGGLTTLSVFLMHGAVFLALKTAGDIQQRAEALAKKLGLLALVIAAVFLLWTQLAYGSAGSAVLFAIAAVALIFALAMIFGSREGWAFVGLGITIATFTFGIFVALYPNVMPATDPQFTLTAEAAASSPYTLKVMTIVAAITAPVVVAYQAWTYWVFRKRISVKTIPDAPKAPRPKAQEVGPPEGTVETAR</sequence>
<dbReference type="NCBIfam" id="TIGR00203">
    <property type="entry name" value="cydB"/>
    <property type="match status" value="1"/>
</dbReference>
<dbReference type="EMBL" id="CP047156">
    <property type="protein sequence ID" value="QHC01387.1"/>
    <property type="molecule type" value="Genomic_DNA"/>
</dbReference>
<evidence type="ECO:0000256" key="7">
    <source>
        <dbReference type="ARBA" id="ARBA00022723"/>
    </source>
</evidence>
<evidence type="ECO:0000256" key="4">
    <source>
        <dbReference type="ARBA" id="ARBA00022475"/>
    </source>
</evidence>
<feature type="transmembrane region" description="Helical" evidence="13">
    <location>
        <begin position="6"/>
        <end position="36"/>
    </location>
</feature>